<organism evidence="1 2">
    <name type="scientific">Desulfofervidus auxilii</name>
    <dbReference type="NCBI Taxonomy" id="1621989"/>
    <lineage>
        <taxon>Bacteria</taxon>
        <taxon>Pseudomonadati</taxon>
        <taxon>Thermodesulfobacteriota</taxon>
        <taxon>Candidatus Desulfofervidia</taxon>
        <taxon>Candidatus Desulfofervidales</taxon>
        <taxon>Candidatus Desulfofervidaceae</taxon>
        <taxon>Candidatus Desulfofervidus</taxon>
    </lineage>
</organism>
<name>A0A7U4TI21_DESA2</name>
<proteinExistence type="predicted"/>
<dbReference type="EMBL" id="CP013015">
    <property type="protein sequence ID" value="AMM40825.1"/>
    <property type="molecule type" value="Genomic_DNA"/>
</dbReference>
<gene>
    <name evidence="1" type="ORF">HS1_001021</name>
</gene>
<sequence>MIKNKYEDIFKFAQEVLDNNIKLLNGQNADSLPKSVVLYHYRRAFSLLYAIKILCEQGFATEGMVLLRSLLNLYINVMWLTTGNIDSRMKRFVDFEIIIRYRRIKTLRELGEVSKEEGDKELEKMRERYEKIKKKYNLKGNPRYWRWSGKSIRQMAKEVSLINEYEIIYPYLSEREHTSPVAARDYLDNSRRGYTMVRAGPSNSKIDMVIFPALGYFLNVKEIALDTFDMDLTSLKIERQELSKLENKYWGQKG</sequence>
<keyword evidence="2" id="KW-1185">Reference proteome</keyword>
<dbReference type="InterPro" id="IPR043733">
    <property type="entry name" value="DUF5677"/>
</dbReference>
<accession>A0A7U4TI21</accession>
<dbReference type="Pfam" id="PF18928">
    <property type="entry name" value="DUF5677"/>
    <property type="match status" value="1"/>
</dbReference>
<dbReference type="KEGG" id="daw:HS1_001021"/>
<reference evidence="1 2" key="1">
    <citation type="submission" date="2015-10" db="EMBL/GenBank/DDBJ databases">
        <title>Candidatus Desulfofervidus auxilii, a hydrogenotrophic sulfate-reducing bacterium involved in the thermophilic anaerobic oxidation of methane.</title>
        <authorList>
            <person name="Krukenberg V."/>
            <person name="Richter M."/>
            <person name="Wegener G."/>
        </authorList>
    </citation>
    <scope>NUCLEOTIDE SEQUENCE [LARGE SCALE GENOMIC DNA]</scope>
    <source>
        <strain evidence="1 2">HS1</strain>
    </source>
</reference>
<evidence type="ECO:0000313" key="1">
    <source>
        <dbReference type="EMBL" id="AMM40825.1"/>
    </source>
</evidence>
<evidence type="ECO:0000313" key="2">
    <source>
        <dbReference type="Proteomes" id="UP000070560"/>
    </source>
</evidence>
<dbReference type="Proteomes" id="UP000070560">
    <property type="component" value="Chromosome"/>
</dbReference>
<dbReference type="RefSeq" id="WP_066061884.1">
    <property type="nucleotide sequence ID" value="NZ_CP013015.1"/>
</dbReference>
<protein>
    <submittedName>
        <fullName evidence="1">Uncharacterized protein</fullName>
    </submittedName>
</protein>
<dbReference type="AlphaFoldDB" id="A0A7U4TI21"/>